<dbReference type="AlphaFoldDB" id="A0A561WT75"/>
<protein>
    <submittedName>
        <fullName evidence="2">Uncharacterized protein</fullName>
    </submittedName>
</protein>
<proteinExistence type="predicted"/>
<reference evidence="2 3" key="1">
    <citation type="submission" date="2019-06" db="EMBL/GenBank/DDBJ databases">
        <title>Sequencing the genomes of 1000 actinobacteria strains.</title>
        <authorList>
            <person name="Klenk H.-P."/>
        </authorList>
    </citation>
    <scope>NUCLEOTIDE SEQUENCE [LARGE SCALE GENOMIC DNA]</scope>
    <source>
        <strain evidence="2 3">DSM 102131</strain>
    </source>
</reference>
<organism evidence="2 3">
    <name type="scientific">Micromonospora palomenae</name>
    <dbReference type="NCBI Taxonomy" id="1461247"/>
    <lineage>
        <taxon>Bacteria</taxon>
        <taxon>Bacillati</taxon>
        <taxon>Actinomycetota</taxon>
        <taxon>Actinomycetes</taxon>
        <taxon>Micromonosporales</taxon>
        <taxon>Micromonosporaceae</taxon>
        <taxon>Micromonospora</taxon>
    </lineage>
</organism>
<gene>
    <name evidence="2" type="ORF">FHX75_11198</name>
</gene>
<feature type="compositionally biased region" description="Low complexity" evidence="1">
    <location>
        <begin position="96"/>
        <end position="109"/>
    </location>
</feature>
<evidence type="ECO:0000256" key="1">
    <source>
        <dbReference type="SAM" id="MobiDB-lite"/>
    </source>
</evidence>
<sequence length="109" mass="11241">MQTSDLAQVASLADVARTVDEMLADLEAHPTGSGTATVTVDPPQGRARFRCRRAIRAAGALHPVGRIAQANALAAFAAFLHGTTPNGGGARGVSGVGRPVRTGPHYFDH</sequence>
<keyword evidence="3" id="KW-1185">Reference proteome</keyword>
<accession>A0A561WT75</accession>
<evidence type="ECO:0000313" key="3">
    <source>
        <dbReference type="Proteomes" id="UP000319927"/>
    </source>
</evidence>
<name>A0A561WT75_9ACTN</name>
<dbReference type="EMBL" id="VIXA01000001">
    <property type="protein sequence ID" value="TWG27063.1"/>
    <property type="molecule type" value="Genomic_DNA"/>
</dbReference>
<feature type="region of interest" description="Disordered" evidence="1">
    <location>
        <begin position="87"/>
        <end position="109"/>
    </location>
</feature>
<dbReference type="Proteomes" id="UP000319927">
    <property type="component" value="Unassembled WGS sequence"/>
</dbReference>
<comment type="caution">
    <text evidence="2">The sequence shown here is derived from an EMBL/GenBank/DDBJ whole genome shotgun (WGS) entry which is preliminary data.</text>
</comment>
<evidence type="ECO:0000313" key="2">
    <source>
        <dbReference type="EMBL" id="TWG27063.1"/>
    </source>
</evidence>